<dbReference type="Pfam" id="PF02782">
    <property type="entry name" value="FGGY_C"/>
    <property type="match status" value="1"/>
</dbReference>
<proteinExistence type="inferred from homology"/>
<feature type="domain" description="Carbohydrate kinase FGGY N-terminal" evidence="4">
    <location>
        <begin position="17"/>
        <end position="265"/>
    </location>
</feature>
<dbReference type="InterPro" id="IPR018484">
    <property type="entry name" value="FGGY_N"/>
</dbReference>
<dbReference type="PANTHER" id="PTHR43095">
    <property type="entry name" value="SUGAR KINASE"/>
    <property type="match status" value="1"/>
</dbReference>
<evidence type="ECO:0000256" key="3">
    <source>
        <dbReference type="ARBA" id="ARBA00022777"/>
    </source>
</evidence>
<dbReference type="AlphaFoldDB" id="A0A0R2F4X7"/>
<name>A0A0R2F4X7_9LACO</name>
<dbReference type="EMBL" id="AYZM01000117">
    <property type="protein sequence ID" value="KRN21365.1"/>
    <property type="molecule type" value="Genomic_DNA"/>
</dbReference>
<evidence type="ECO:0000259" key="5">
    <source>
        <dbReference type="Pfam" id="PF02782"/>
    </source>
</evidence>
<comment type="caution">
    <text evidence="6">The sequence shown here is derived from an EMBL/GenBank/DDBJ whole genome shotgun (WGS) entry which is preliminary data.</text>
</comment>
<keyword evidence="7" id="KW-1185">Reference proteome</keyword>
<dbReference type="Proteomes" id="UP000051442">
    <property type="component" value="Unassembled WGS sequence"/>
</dbReference>
<evidence type="ECO:0000256" key="1">
    <source>
        <dbReference type="ARBA" id="ARBA00009156"/>
    </source>
</evidence>
<keyword evidence="3 6" id="KW-0418">Kinase</keyword>
<dbReference type="CDD" id="cd07804">
    <property type="entry name" value="ASKHA_NBD_FGGY_RrXK-like"/>
    <property type="match status" value="1"/>
</dbReference>
<organism evidence="6 7">
    <name type="scientific">Secundilactobacillus similis DSM 23365 = JCM 2765</name>
    <dbReference type="NCBI Taxonomy" id="1423804"/>
    <lineage>
        <taxon>Bacteria</taxon>
        <taxon>Bacillati</taxon>
        <taxon>Bacillota</taxon>
        <taxon>Bacilli</taxon>
        <taxon>Lactobacillales</taxon>
        <taxon>Lactobacillaceae</taxon>
        <taxon>Secundilactobacillus</taxon>
    </lineage>
</organism>
<dbReference type="PIRSF" id="PIRSF000538">
    <property type="entry name" value="GlpK"/>
    <property type="match status" value="1"/>
</dbReference>
<evidence type="ECO:0000259" key="4">
    <source>
        <dbReference type="Pfam" id="PF00370"/>
    </source>
</evidence>
<dbReference type="PATRIC" id="fig|1423804.4.peg.1189"/>
<dbReference type="Pfam" id="PF00370">
    <property type="entry name" value="FGGY_N"/>
    <property type="match status" value="1"/>
</dbReference>
<keyword evidence="2" id="KW-0808">Transferase</keyword>
<dbReference type="GO" id="GO:0016301">
    <property type="term" value="F:kinase activity"/>
    <property type="evidence" value="ECO:0007669"/>
    <property type="project" value="UniProtKB-KW"/>
</dbReference>
<evidence type="ECO:0000256" key="2">
    <source>
        <dbReference type="ARBA" id="ARBA00022679"/>
    </source>
</evidence>
<dbReference type="InterPro" id="IPR050406">
    <property type="entry name" value="FGGY_Carb_Kinase"/>
</dbReference>
<feature type="domain" description="Carbohydrate kinase FGGY C-terminal" evidence="5">
    <location>
        <begin position="276"/>
        <end position="468"/>
    </location>
</feature>
<dbReference type="InterPro" id="IPR018485">
    <property type="entry name" value="FGGY_C"/>
</dbReference>
<evidence type="ECO:0000313" key="6">
    <source>
        <dbReference type="EMBL" id="KRN21365.1"/>
    </source>
</evidence>
<dbReference type="Gene3D" id="3.30.420.40">
    <property type="match status" value="2"/>
</dbReference>
<evidence type="ECO:0000313" key="7">
    <source>
        <dbReference type="Proteomes" id="UP000051442"/>
    </source>
</evidence>
<dbReference type="InterPro" id="IPR043129">
    <property type="entry name" value="ATPase_NBD"/>
</dbReference>
<dbReference type="STRING" id="1423804.FD14_GL001107"/>
<reference evidence="6 7" key="1">
    <citation type="journal article" date="2015" name="Genome Announc.">
        <title>Expanding the biotechnology potential of lactobacilli through comparative genomics of 213 strains and associated genera.</title>
        <authorList>
            <person name="Sun Z."/>
            <person name="Harris H.M."/>
            <person name="McCann A."/>
            <person name="Guo C."/>
            <person name="Argimon S."/>
            <person name="Zhang W."/>
            <person name="Yang X."/>
            <person name="Jeffery I.B."/>
            <person name="Cooney J.C."/>
            <person name="Kagawa T.F."/>
            <person name="Liu W."/>
            <person name="Song Y."/>
            <person name="Salvetti E."/>
            <person name="Wrobel A."/>
            <person name="Rasinkangas P."/>
            <person name="Parkhill J."/>
            <person name="Rea M.C."/>
            <person name="O'Sullivan O."/>
            <person name="Ritari J."/>
            <person name="Douillard F.P."/>
            <person name="Paul Ross R."/>
            <person name="Yang R."/>
            <person name="Briner A.E."/>
            <person name="Felis G.E."/>
            <person name="de Vos W.M."/>
            <person name="Barrangou R."/>
            <person name="Klaenhammer T.R."/>
            <person name="Caufield P.W."/>
            <person name="Cui Y."/>
            <person name="Zhang H."/>
            <person name="O'Toole P.W."/>
        </authorList>
    </citation>
    <scope>NUCLEOTIDE SEQUENCE [LARGE SCALE GENOMIC DNA]</scope>
    <source>
        <strain evidence="6 7">DSM 23365</strain>
    </source>
</reference>
<comment type="similarity">
    <text evidence="1">Belongs to the FGGY kinase family.</text>
</comment>
<dbReference type="PANTHER" id="PTHR43095:SF5">
    <property type="entry name" value="XYLULOSE KINASE"/>
    <property type="match status" value="1"/>
</dbReference>
<accession>A0A0R2F4X7</accession>
<protein>
    <submittedName>
        <fullName evidence="6">Carbohydrate kinase, FGGY family protein</fullName>
    </submittedName>
</protein>
<gene>
    <name evidence="6" type="ORF">FD14_GL001107</name>
</gene>
<dbReference type="GO" id="GO:0005975">
    <property type="term" value="P:carbohydrate metabolic process"/>
    <property type="evidence" value="ECO:0007669"/>
    <property type="project" value="InterPro"/>
</dbReference>
<dbReference type="SUPFAM" id="SSF53067">
    <property type="entry name" value="Actin-like ATPase domain"/>
    <property type="match status" value="2"/>
</dbReference>
<sequence length="525" mass="57161">MVHSTYYHNQEASTMTYLIGTDIGTSGTKTILTDTQGHILAQAIEEYDVLTPKPLWAEQWPEVWLTATRATIKRVVAEAGVPAAEIKGIGISGLYGGSGVPLDDQMQPVRPCLIWLDRRAQAEAEWVKTHVDMAKLATVTGNEVVDPYYGFTKMLWIKQHEPENWQKTRLFLPPSNDVIYRLTGEIAIDHAAAGLIGGVYDVARRDWSDDLLAQLGLPRDVLPQRIVDSTEIVGGLTDDVARELGLQTGTPVISGGVDVGAANIGMGVFEPGKYVATIGSSMNAALVTEAPITDQGMIVWPYQYRGTGLYYNFSGSATAGAIIKWFRDNFAQLEVTQQANGGVAAYTALDEQAAEIEPGSDGLIVLPYFMGERAPLWNADAKGVIFGLSLAHSRAHVYHAFEEAVCYALRESIERTGRDLGDSIVIAGGVTHSADWVQLFADVTGYAIQTPLINAEANLGDVILAGLATQTLTVADAQAWQVLGEPVQPNLERHVQYDGYYALYKQLYADLMPDMTTLSRLETHN</sequence>
<dbReference type="InterPro" id="IPR000577">
    <property type="entry name" value="Carb_kinase_FGGY"/>
</dbReference>